<comment type="subcellular location">
    <subcellularLocation>
        <location evidence="1">Periplasm</location>
    </subcellularLocation>
</comment>
<organism evidence="7 8">
    <name type="scientific">Photobacterium atrarenae</name>
    <dbReference type="NCBI Taxonomy" id="865757"/>
    <lineage>
        <taxon>Bacteria</taxon>
        <taxon>Pseudomonadati</taxon>
        <taxon>Pseudomonadota</taxon>
        <taxon>Gammaproteobacteria</taxon>
        <taxon>Vibrionales</taxon>
        <taxon>Vibrionaceae</taxon>
        <taxon>Photobacterium</taxon>
    </lineage>
</organism>
<dbReference type="Gene3D" id="2.70.98.70">
    <property type="match status" value="1"/>
</dbReference>
<evidence type="ECO:0000256" key="2">
    <source>
        <dbReference type="ARBA" id="ARBA00022729"/>
    </source>
</evidence>
<dbReference type="InterPro" id="IPR008929">
    <property type="entry name" value="Chondroitin_lyas"/>
</dbReference>
<evidence type="ECO:0000256" key="4">
    <source>
        <dbReference type="ARBA" id="ARBA00023239"/>
    </source>
</evidence>
<evidence type="ECO:0000259" key="5">
    <source>
        <dbReference type="Pfam" id="PF07940"/>
    </source>
</evidence>
<dbReference type="PANTHER" id="PTHR39210">
    <property type="entry name" value="HEPARIN-SULFATE LYASE"/>
    <property type="match status" value="1"/>
</dbReference>
<dbReference type="InterPro" id="IPR012480">
    <property type="entry name" value="Hepar_II_III_C"/>
</dbReference>
<keyword evidence="8" id="KW-1185">Reference proteome</keyword>
<evidence type="ECO:0000259" key="6">
    <source>
        <dbReference type="Pfam" id="PF16889"/>
    </source>
</evidence>
<dbReference type="SUPFAM" id="SSF48230">
    <property type="entry name" value="Chondroitin AC/alginate lyase"/>
    <property type="match status" value="1"/>
</dbReference>
<gene>
    <name evidence="7" type="ORF">NNL38_11575</name>
</gene>
<keyword evidence="2" id="KW-0732">Signal</keyword>
<keyword evidence="3" id="KW-0574">Periplasm</keyword>
<feature type="domain" description="Heparinase II/III-like C-terminal" evidence="5">
    <location>
        <begin position="421"/>
        <end position="489"/>
    </location>
</feature>
<evidence type="ECO:0000313" key="8">
    <source>
        <dbReference type="Proteomes" id="UP001057998"/>
    </source>
</evidence>
<protein>
    <submittedName>
        <fullName evidence="7">Heparinase II/III family protein</fullName>
    </submittedName>
</protein>
<dbReference type="RefSeq" id="WP_255388192.1">
    <property type="nucleotide sequence ID" value="NZ_CP101508.1"/>
</dbReference>
<accession>A0ABY5GDN0</accession>
<evidence type="ECO:0000313" key="7">
    <source>
        <dbReference type="EMBL" id="UTV26981.1"/>
    </source>
</evidence>
<dbReference type="Pfam" id="PF07940">
    <property type="entry name" value="Hepar_II_III_C"/>
    <property type="match status" value="1"/>
</dbReference>
<evidence type="ECO:0000256" key="3">
    <source>
        <dbReference type="ARBA" id="ARBA00022764"/>
    </source>
</evidence>
<dbReference type="Proteomes" id="UP001057998">
    <property type="component" value="Chromosome 1"/>
</dbReference>
<name>A0ABY5GDN0_9GAMM</name>
<evidence type="ECO:0000256" key="1">
    <source>
        <dbReference type="ARBA" id="ARBA00004418"/>
    </source>
</evidence>
<dbReference type="PANTHER" id="PTHR39210:SF1">
    <property type="entry name" value="HEPARIN-SULFATE LYASE"/>
    <property type="match status" value="1"/>
</dbReference>
<sequence>MKRLNSILALYRKIGFKNLVNKIFFRIVRPGFNLYYKYSNLIIEKGSYNVKWEIKELKLPRPTNYVNLKCIADNYLDGKCFILGYGLKSVVNNGGEIDYHYDFFNNKAFDTGRVSQKDYLVDGADIKVPWEVARLKELVYLALLYDYKSDGHESYPEIISNRIQQFASLNKIGSGIHWQCPMEVGIRMVNLISTFCLLKQNNKHSLLDDSLPFIYQHYRYLSAHDEFNFGLRNNHHLSCLCSSIIGAVFFQDYKRLKQLKSKLLNEFNYQFNDDGSNFESSTSYHRYSLDMICWALYFIDEKRFTKRFENKLIKSFKFIKNITNDITNTVPLIGDNDSGWFLNIAPELSKDMLNLKFNYNFVFNHLKYGTFSNEFIYMFSKKDKLDSDYSEYVFRNIKPSSFSRKKYTFDLCSQHFDEYYYPNFGLLVLKNENTYISFRTGGQSCGHMHNDALSVELWINGSCIVKDPGVSVYTSHPEKRNLYRSSFSHFQPTVDSNEQNSLLNGLFSLSNNTAKGLFRGENCYFSYYEINQQPIFRVLSILHGKLEINDLSLAGQLNEVNLDFINSLYCENYGS</sequence>
<dbReference type="EMBL" id="CP101508">
    <property type="protein sequence ID" value="UTV26981.1"/>
    <property type="molecule type" value="Genomic_DNA"/>
</dbReference>
<reference evidence="7" key="1">
    <citation type="submission" date="2022-07" db="EMBL/GenBank/DDBJ databases">
        <title>Genome sequencing of Photobacterium atrarenae GJH2-4.</title>
        <authorList>
            <person name="Park S.-J."/>
        </authorList>
    </citation>
    <scope>NUCLEOTIDE SEQUENCE</scope>
    <source>
        <strain evidence="7">GJH2-4</strain>
    </source>
</reference>
<proteinExistence type="predicted"/>
<dbReference type="InterPro" id="IPR031680">
    <property type="entry name" value="Hepar_II_III_N"/>
</dbReference>
<dbReference type="Pfam" id="PF16889">
    <property type="entry name" value="Hepar_II_III_N"/>
    <property type="match status" value="1"/>
</dbReference>
<feature type="domain" description="Heparin-sulfate lyase N-terminal" evidence="6">
    <location>
        <begin position="93"/>
        <end position="317"/>
    </location>
</feature>
<keyword evidence="4" id="KW-0456">Lyase</keyword>
<dbReference type="Gene3D" id="1.50.10.100">
    <property type="entry name" value="Chondroitin AC/alginate lyase"/>
    <property type="match status" value="1"/>
</dbReference>